<reference evidence="2 3" key="1">
    <citation type="journal article" date="2024" name="J Genomics">
        <title>Draft genome sequencing and assembly of Favolaschia claudopus CIRM-BRFM 2984 isolated from oak limbs.</title>
        <authorList>
            <person name="Navarro D."/>
            <person name="Drula E."/>
            <person name="Chaduli D."/>
            <person name="Cazenave R."/>
            <person name="Ahrendt S."/>
            <person name="Wang J."/>
            <person name="Lipzen A."/>
            <person name="Daum C."/>
            <person name="Barry K."/>
            <person name="Grigoriev I.V."/>
            <person name="Favel A."/>
            <person name="Rosso M.N."/>
            <person name="Martin F."/>
        </authorList>
    </citation>
    <scope>NUCLEOTIDE SEQUENCE [LARGE SCALE GENOMIC DNA]</scope>
    <source>
        <strain evidence="2 3">CIRM-BRFM 2984</strain>
    </source>
</reference>
<feature type="region of interest" description="Disordered" evidence="1">
    <location>
        <begin position="36"/>
        <end position="124"/>
    </location>
</feature>
<gene>
    <name evidence="2" type="ORF">R3P38DRAFT_2767052</name>
</gene>
<evidence type="ECO:0000256" key="1">
    <source>
        <dbReference type="SAM" id="MobiDB-lite"/>
    </source>
</evidence>
<comment type="caution">
    <text evidence="2">The sequence shown here is derived from an EMBL/GenBank/DDBJ whole genome shotgun (WGS) entry which is preliminary data.</text>
</comment>
<name>A0AAW0CYU7_9AGAR</name>
<dbReference type="EMBL" id="JAWWNJ010000012">
    <property type="protein sequence ID" value="KAK7043446.1"/>
    <property type="molecule type" value="Genomic_DNA"/>
</dbReference>
<feature type="compositionally biased region" description="Low complexity" evidence="1">
    <location>
        <begin position="36"/>
        <end position="55"/>
    </location>
</feature>
<evidence type="ECO:0000313" key="2">
    <source>
        <dbReference type="EMBL" id="KAK7043446.1"/>
    </source>
</evidence>
<proteinExistence type="predicted"/>
<dbReference type="AlphaFoldDB" id="A0AAW0CYU7"/>
<protein>
    <submittedName>
        <fullName evidence="2">Uncharacterized protein</fullName>
    </submittedName>
</protein>
<dbReference type="Proteomes" id="UP001362999">
    <property type="component" value="Unassembled WGS sequence"/>
</dbReference>
<accession>A0AAW0CYU7</accession>
<evidence type="ECO:0000313" key="3">
    <source>
        <dbReference type="Proteomes" id="UP001362999"/>
    </source>
</evidence>
<sequence length="495" mass="54892">MDREDYSIAYRGGKHSLAQCTEATCIIHFYPGGDPSSAPASPALSASASASATDSLPDDPPAREQSPADSNADVPMLSLSDFDDGPANAARTPSPTISEVVRRPPSPTVTELAGPAPTRDPRYDPTPAAAAFYAWRAELGHARWDRYFESKTQLQVEELGEELVERRLKYAQKDLKRTVAPRKSRRQRQGRRDDLSEWGAMRVDALIHSGFIFYNILPRGGPRPMVDSDGYVIGLLSRGPLDRPDWPRVHGRAFGDLRRFLRNGVFLANGESRSRWGLTAGFPHERPENIPLEGVAAQEIARILQSPHFKTIAAYQTHLVQQFFPNCYTISSRAIAELLRLCPDLSVPFPGSPFTTGEINFGDVPKLSFKNLGNTFYIVEAMTVLGKFDDLLGGELISPDDDSATRFGPGMTAILPTGSKEFMLAAVGKDETRYLFRQYFCARVLRWVEKGGRTDDEFDKTATDEECEAWEEKRLGRTDGSINAFSKLRDINLLG</sequence>
<organism evidence="2 3">
    <name type="scientific">Favolaschia claudopus</name>
    <dbReference type="NCBI Taxonomy" id="2862362"/>
    <lineage>
        <taxon>Eukaryota</taxon>
        <taxon>Fungi</taxon>
        <taxon>Dikarya</taxon>
        <taxon>Basidiomycota</taxon>
        <taxon>Agaricomycotina</taxon>
        <taxon>Agaricomycetes</taxon>
        <taxon>Agaricomycetidae</taxon>
        <taxon>Agaricales</taxon>
        <taxon>Marasmiineae</taxon>
        <taxon>Mycenaceae</taxon>
        <taxon>Favolaschia</taxon>
    </lineage>
</organism>
<keyword evidence="3" id="KW-1185">Reference proteome</keyword>